<dbReference type="AlphaFoldDB" id="A4U0F8"/>
<protein>
    <submittedName>
        <fullName evidence="1">Uncharacterized protein</fullName>
    </submittedName>
</protein>
<accession>A4U0F8</accession>
<organism evidence="1">
    <name type="scientific">Magnetospirillum gryphiswaldense</name>
    <dbReference type="NCBI Taxonomy" id="55518"/>
    <lineage>
        <taxon>Bacteria</taxon>
        <taxon>Pseudomonadati</taxon>
        <taxon>Pseudomonadota</taxon>
        <taxon>Alphaproteobacteria</taxon>
        <taxon>Rhodospirillales</taxon>
        <taxon>Rhodospirillaceae</taxon>
        <taxon>Magnetospirillum</taxon>
    </lineage>
</organism>
<sequence length="68" mass="7755">MTNWTWAMLFALIDRFLEPFSPVLMRPIGETGGCDMPTQPTTDLLVRNYYRNALPSGAKSRVEEEECS</sequence>
<evidence type="ECO:0000313" key="1">
    <source>
        <dbReference type="EMBL" id="CAM76365.1"/>
    </source>
</evidence>
<name>A4U0F8_9PROT</name>
<dbReference type="EMBL" id="CU459003">
    <property type="protein sequence ID" value="CAM76365.1"/>
    <property type="molecule type" value="Genomic_DNA"/>
</dbReference>
<gene>
    <name evidence="1" type="ORF">MGR_0401</name>
</gene>
<reference evidence="1" key="1">
    <citation type="journal article" date="2007" name="J. Bacteriol.">
        <title>Comparative genome analysis of four magnetotactic bacteria reveals a complex set of group-specific genes implicated in magnetosome biomineralization and function.</title>
        <authorList>
            <person name="Richter M."/>
            <person name="Kube M."/>
            <person name="Bazylinski D.A."/>
            <person name="Lombardot T."/>
            <person name="Gloeckner F.O."/>
            <person name="Reinhardt R."/>
            <person name="Schueler D."/>
        </authorList>
    </citation>
    <scope>NUCLEOTIDE SEQUENCE</scope>
    <source>
        <strain evidence="1">MSR-1</strain>
    </source>
</reference>
<proteinExistence type="predicted"/>